<name>A0ABU5F1A1_9BACT</name>
<keyword evidence="3" id="KW-1185">Reference proteome</keyword>
<keyword evidence="1" id="KW-0812">Transmembrane</keyword>
<evidence type="ECO:0000256" key="1">
    <source>
        <dbReference type="SAM" id="Phobius"/>
    </source>
</evidence>
<accession>A0ABU5F1A1</accession>
<keyword evidence="1" id="KW-0472">Membrane</keyword>
<organism evidence="2 3">
    <name type="scientific">Gemmata algarum</name>
    <dbReference type="NCBI Taxonomy" id="2975278"/>
    <lineage>
        <taxon>Bacteria</taxon>
        <taxon>Pseudomonadati</taxon>
        <taxon>Planctomycetota</taxon>
        <taxon>Planctomycetia</taxon>
        <taxon>Gemmatales</taxon>
        <taxon>Gemmataceae</taxon>
        <taxon>Gemmata</taxon>
    </lineage>
</organism>
<proteinExistence type="predicted"/>
<comment type="caution">
    <text evidence="2">The sequence shown here is derived from an EMBL/GenBank/DDBJ whole genome shotgun (WGS) entry which is preliminary data.</text>
</comment>
<keyword evidence="1" id="KW-1133">Transmembrane helix</keyword>
<dbReference type="RefSeq" id="WP_261189405.1">
    <property type="nucleotide sequence ID" value="NZ_JAXBLV010000180.1"/>
</dbReference>
<dbReference type="Proteomes" id="UP001272242">
    <property type="component" value="Unassembled WGS sequence"/>
</dbReference>
<reference evidence="3" key="1">
    <citation type="journal article" date="2023" name="Mar. Drugs">
        <title>Gemmata algarum, a Novel Planctomycete Isolated from an Algal Mat, Displays Antimicrobial Activity.</title>
        <authorList>
            <person name="Kumar G."/>
            <person name="Kallscheuer N."/>
            <person name="Kashif M."/>
            <person name="Ahamad S."/>
            <person name="Jagadeeshwari U."/>
            <person name="Pannikurungottu S."/>
            <person name="Haufschild T."/>
            <person name="Kabuu M."/>
            <person name="Sasikala C."/>
            <person name="Jogler C."/>
            <person name="Ramana C."/>
        </authorList>
    </citation>
    <scope>NUCLEOTIDE SEQUENCE [LARGE SCALE GENOMIC DNA]</scope>
    <source>
        <strain evidence="3">JC673</strain>
    </source>
</reference>
<gene>
    <name evidence="2" type="ORF">R5W23_001852</name>
</gene>
<evidence type="ECO:0000313" key="3">
    <source>
        <dbReference type="Proteomes" id="UP001272242"/>
    </source>
</evidence>
<evidence type="ECO:0008006" key="4">
    <source>
        <dbReference type="Google" id="ProtNLM"/>
    </source>
</evidence>
<evidence type="ECO:0000313" key="2">
    <source>
        <dbReference type="EMBL" id="MDY3560607.1"/>
    </source>
</evidence>
<dbReference type="EMBL" id="JAXBLV010000180">
    <property type="protein sequence ID" value="MDY3560607.1"/>
    <property type="molecule type" value="Genomic_DNA"/>
</dbReference>
<feature type="transmembrane region" description="Helical" evidence="1">
    <location>
        <begin position="31"/>
        <end position="49"/>
    </location>
</feature>
<protein>
    <recommendedName>
        <fullName evidence="4">DUF1328 domain-containing protein</fullName>
    </recommendedName>
</protein>
<sequence length="53" mass="5758">MRRWVRVFLLMALVAAPVAFGAAGSELTTYGLVVFFGSLLLGIFALMSARRPI</sequence>